<evidence type="ECO:0000256" key="9">
    <source>
        <dbReference type="ARBA" id="ARBA00023295"/>
    </source>
</evidence>
<dbReference type="CDD" id="cd11325">
    <property type="entry name" value="AmyAc_GTHase"/>
    <property type="match status" value="1"/>
</dbReference>
<evidence type="ECO:0000256" key="14">
    <source>
        <dbReference type="PIRNR" id="PIRNR006337"/>
    </source>
</evidence>
<evidence type="ECO:0000256" key="11">
    <source>
        <dbReference type="ARBA" id="ARBA00033284"/>
    </source>
</evidence>
<feature type="active site" description="Nucleophile" evidence="15">
    <location>
        <position position="262"/>
    </location>
</feature>
<evidence type="ECO:0000256" key="8">
    <source>
        <dbReference type="ARBA" id="ARBA00023277"/>
    </source>
</evidence>
<dbReference type="InterPro" id="IPR014756">
    <property type="entry name" value="Ig_E-set"/>
</dbReference>
<evidence type="ECO:0000256" key="7">
    <source>
        <dbReference type="ARBA" id="ARBA00022801"/>
    </source>
</evidence>
<dbReference type="GO" id="GO:0005992">
    <property type="term" value="P:trehalose biosynthetic process"/>
    <property type="evidence" value="ECO:0007669"/>
    <property type="project" value="UniProtKB-UniRule"/>
</dbReference>
<comment type="subcellular location">
    <subcellularLocation>
        <location evidence="1 15">Cytoplasm</location>
    </subcellularLocation>
</comment>
<proteinExistence type="inferred from homology"/>
<evidence type="ECO:0000256" key="16">
    <source>
        <dbReference type="PIRSR" id="PIRSR006337-2"/>
    </source>
</evidence>
<evidence type="ECO:0000256" key="2">
    <source>
        <dbReference type="ARBA" id="ARBA00005199"/>
    </source>
</evidence>
<dbReference type="PIRSF" id="PIRSF006337">
    <property type="entry name" value="Trehalose_TreZ"/>
    <property type="match status" value="1"/>
</dbReference>
<dbReference type="EC" id="3.2.1.141" evidence="4 13"/>
<evidence type="ECO:0000259" key="18">
    <source>
        <dbReference type="SMART" id="SM00642"/>
    </source>
</evidence>
<organism evidence="19">
    <name type="scientific">Paraconexibacter sp. AEG42_29</name>
    <dbReference type="NCBI Taxonomy" id="2997339"/>
    <lineage>
        <taxon>Bacteria</taxon>
        <taxon>Bacillati</taxon>
        <taxon>Actinomycetota</taxon>
        <taxon>Thermoleophilia</taxon>
        <taxon>Solirubrobacterales</taxon>
        <taxon>Paraconexibacteraceae</taxon>
        <taxon>Paraconexibacter</taxon>
    </lineage>
</organism>
<evidence type="ECO:0000256" key="15">
    <source>
        <dbReference type="PIRSR" id="PIRSR006337-1"/>
    </source>
</evidence>
<keyword evidence="9 14" id="KW-0326">Glycosidase</keyword>
<dbReference type="PANTHER" id="PTHR43651:SF11">
    <property type="entry name" value="MALTO-OLIGOSYLTREHALOSE TREHALOHYDROLASE"/>
    <property type="match status" value="1"/>
</dbReference>
<dbReference type="Pfam" id="PF00128">
    <property type="entry name" value="Alpha-amylase"/>
    <property type="match status" value="1"/>
</dbReference>
<keyword evidence="7 14" id="KW-0378">Hydrolase</keyword>
<dbReference type="CDD" id="cd02853">
    <property type="entry name" value="E_set_MTHase_like_N"/>
    <property type="match status" value="1"/>
</dbReference>
<evidence type="ECO:0000256" key="13">
    <source>
        <dbReference type="NCBIfam" id="TIGR02402"/>
    </source>
</evidence>
<comment type="pathway">
    <text evidence="2 14">Glycan biosynthesis; trehalose biosynthesis.</text>
</comment>
<dbReference type="Gene3D" id="3.20.20.80">
    <property type="entry name" value="Glycosidases"/>
    <property type="match status" value="1"/>
</dbReference>
<evidence type="ECO:0000313" key="19">
    <source>
        <dbReference type="EMBL" id="XAY04996.1"/>
    </source>
</evidence>
<dbReference type="GO" id="GO:0005737">
    <property type="term" value="C:cytoplasm"/>
    <property type="evidence" value="ECO:0007669"/>
    <property type="project" value="UniProtKB-SubCell"/>
</dbReference>
<evidence type="ECO:0000256" key="4">
    <source>
        <dbReference type="ARBA" id="ARBA00012268"/>
    </source>
</evidence>
<protein>
    <recommendedName>
        <fullName evidence="5 13">Malto-oligosyltrehalose trehalohydrolase</fullName>
        <shortName evidence="14">MTHase</shortName>
        <ecNumber evidence="4 13">3.2.1.141</ecNumber>
    </recommendedName>
    <alternativeName>
        <fullName evidence="11 14">4-alpha-D-((1-&gt;4)-alpha-D-glucano)trehalose trehalohydrolase</fullName>
    </alternativeName>
    <alternativeName>
        <fullName evidence="10 14">Maltooligosyl trehalose trehalohydrolase</fullName>
    </alternativeName>
</protein>
<dbReference type="Gene3D" id="2.60.40.10">
    <property type="entry name" value="Immunoglobulins"/>
    <property type="match status" value="1"/>
</dbReference>
<evidence type="ECO:0000256" key="1">
    <source>
        <dbReference type="ARBA" id="ARBA00004496"/>
    </source>
</evidence>
<dbReference type="InterPro" id="IPR006047">
    <property type="entry name" value="GH13_cat_dom"/>
</dbReference>
<name>A0AAU7ATH5_9ACTN</name>
<comment type="similarity">
    <text evidence="3 14">Belongs to the glycosyl hydrolase 13 family.</text>
</comment>
<keyword evidence="6" id="KW-0963">Cytoplasm</keyword>
<evidence type="ECO:0000256" key="17">
    <source>
        <dbReference type="PIRSR" id="PIRSR006337-3"/>
    </source>
</evidence>
<gene>
    <name evidence="19" type="primary">treZ</name>
    <name evidence="19" type="ORF">DSM112329_01837</name>
</gene>
<sequence>MTSLPFERPLGTTIIDGGTVRFRVWAPKPDAVAVRLKSGDHALADVGHGVWEGEVAASAGEDYWLVADGRRYPDPYTRHQPKGLRGPSRIVDPAAFTWTDEKWGGVALRDAVLYELHVGTFTDEGTFDAAVSDLPRLADLGVNAIELLPIAEFPGHHNWGYDGVYQWCAQSSYGGPDGLARFVDAAHAHGIAVILDVVYNHVGASGERALRAFGPYFTDRYSTFWGEALNYDGEDSGGVREWVLQSMEMWLRDLHVDGLRLDAIHSIFDGSARPILAELGERARAVDPRALIIAESGRNDPQVMRPVAVGGLGHDAAWADDFHHAVRTLLTGDQEGYYAEFGTMADLAKAWRVPHVHDGGWSSFRGRRFGAPAPDLPPEAFVVFDQNHDQVGNRALGDRLPKELRPLAAFCTLLSPYTPMLFMGEEYGEPAPFQFFVDHIDKRIAKATRDGRRREFAAFAEFSGEEIPDPMDPATFHASKLTRRQDRKLAALYADLLQLRRRINDAAPGSADVTGIDEDARWLRVRRGPYELVMNFSTKAQTIPVQGSTIALSTATPTTAADGSLRLKARSGVVLK</sequence>
<dbReference type="InterPro" id="IPR044901">
    <property type="entry name" value="Trehalose_TreZ_E-set_sf"/>
</dbReference>
<dbReference type="Pfam" id="PF11941">
    <property type="entry name" value="DUF3459"/>
    <property type="match status" value="1"/>
</dbReference>
<evidence type="ECO:0000256" key="12">
    <source>
        <dbReference type="ARBA" id="ARBA00034013"/>
    </source>
</evidence>
<feature type="domain" description="Glycosyl hydrolase family 13 catalytic" evidence="18">
    <location>
        <begin position="115"/>
        <end position="453"/>
    </location>
</feature>
<feature type="binding site" evidence="16">
    <location>
        <begin position="388"/>
        <end position="393"/>
    </location>
    <ligand>
        <name>substrate</name>
    </ligand>
</feature>
<dbReference type="SMART" id="SM00642">
    <property type="entry name" value="Aamy"/>
    <property type="match status" value="1"/>
</dbReference>
<dbReference type="RefSeq" id="WP_354701518.1">
    <property type="nucleotide sequence ID" value="NZ_CP114014.1"/>
</dbReference>
<dbReference type="InterPro" id="IPR012768">
    <property type="entry name" value="Trehalose_TreZ"/>
</dbReference>
<feature type="binding site" evidence="16">
    <location>
        <begin position="260"/>
        <end position="265"/>
    </location>
    <ligand>
        <name>substrate</name>
    </ligand>
</feature>
<keyword evidence="8" id="KW-0119">Carbohydrate metabolism</keyword>
<dbReference type="AlphaFoldDB" id="A0AAU7ATH5"/>
<dbReference type="SUPFAM" id="SSF51445">
    <property type="entry name" value="(Trans)glycosidases"/>
    <property type="match status" value="1"/>
</dbReference>
<dbReference type="InterPro" id="IPR022567">
    <property type="entry name" value="DUF3459"/>
</dbReference>
<evidence type="ECO:0000256" key="3">
    <source>
        <dbReference type="ARBA" id="ARBA00008061"/>
    </source>
</evidence>
<dbReference type="GO" id="GO:0033942">
    <property type="term" value="F:4-alpha-D-(1-&gt;4)-alpha-D-glucanotrehalose trehalohydrolase activity"/>
    <property type="evidence" value="ECO:0007669"/>
    <property type="project" value="UniProtKB-EC"/>
</dbReference>
<dbReference type="NCBIfam" id="TIGR02402">
    <property type="entry name" value="trehalose_TreZ"/>
    <property type="match status" value="1"/>
</dbReference>
<comment type="catalytic activity">
    <reaction evidence="12 14">
        <text>hydrolysis of (1-&gt;4)-alpha-D-glucosidic linkage in 4-alpha-D-[(1-&gt;4)-alpha-D-glucanosyl]n trehalose to yield trehalose and (1-&gt;4)-alpha-D-glucan.</text>
        <dbReference type="EC" id="3.2.1.141"/>
    </reaction>
</comment>
<dbReference type="Gene3D" id="1.10.10.760">
    <property type="entry name" value="E-set domains of sugar-utilizing enzymes"/>
    <property type="match status" value="1"/>
</dbReference>
<dbReference type="InterPro" id="IPR013783">
    <property type="entry name" value="Ig-like_fold"/>
</dbReference>
<dbReference type="EMBL" id="CP114014">
    <property type="protein sequence ID" value="XAY04996.1"/>
    <property type="molecule type" value="Genomic_DNA"/>
</dbReference>
<dbReference type="KEGG" id="parq:DSM112329_01837"/>
<feature type="site" description="Transition state stabilizer" evidence="17">
    <location>
        <position position="389"/>
    </location>
</feature>
<dbReference type="InterPro" id="IPR017853">
    <property type="entry name" value="GH"/>
</dbReference>
<evidence type="ECO:0000256" key="10">
    <source>
        <dbReference type="ARBA" id="ARBA00032057"/>
    </source>
</evidence>
<evidence type="ECO:0000256" key="5">
    <source>
        <dbReference type="ARBA" id="ARBA00015938"/>
    </source>
</evidence>
<dbReference type="PANTHER" id="PTHR43651">
    <property type="entry name" value="1,4-ALPHA-GLUCAN-BRANCHING ENZYME"/>
    <property type="match status" value="1"/>
</dbReference>
<evidence type="ECO:0000256" key="6">
    <source>
        <dbReference type="ARBA" id="ARBA00022490"/>
    </source>
</evidence>
<feature type="binding site" evidence="16">
    <location>
        <begin position="320"/>
        <end position="324"/>
    </location>
    <ligand>
        <name>substrate</name>
    </ligand>
</feature>
<feature type="active site" description="Proton donor" evidence="15">
    <location>
        <position position="295"/>
    </location>
</feature>
<reference evidence="19" key="1">
    <citation type="submission" date="2022-12" db="EMBL/GenBank/DDBJ databases">
        <title>Paraconexibacter alkalitolerans sp. nov. and Baekduia alba sp. nov., isolated from soil and emended description of the genera Paraconexibacter (Chun et al., 2020) and Baekduia (An et al., 2020).</title>
        <authorList>
            <person name="Vieira S."/>
            <person name="Huber K.J."/>
            <person name="Geppert A."/>
            <person name="Wolf J."/>
            <person name="Neumann-Schaal M."/>
            <person name="Muesken M."/>
            <person name="Overmann J."/>
        </authorList>
    </citation>
    <scope>NUCLEOTIDE SEQUENCE</scope>
    <source>
        <strain evidence="19">AEG42_29</strain>
    </source>
</reference>
<accession>A0AAU7ATH5</accession>
<dbReference type="SUPFAM" id="SSF81296">
    <property type="entry name" value="E set domains"/>
    <property type="match status" value="1"/>
</dbReference>